<evidence type="ECO:0008006" key="6">
    <source>
        <dbReference type="Google" id="ProtNLM"/>
    </source>
</evidence>
<dbReference type="Proteomes" id="UP000182818">
    <property type="component" value="Unassembled WGS sequence"/>
</dbReference>
<evidence type="ECO:0000256" key="1">
    <source>
        <dbReference type="SAM" id="Phobius"/>
    </source>
</evidence>
<evidence type="ECO:0000313" key="3">
    <source>
        <dbReference type="EMBL" id="SER41791.1"/>
    </source>
</evidence>
<protein>
    <recommendedName>
        <fullName evidence="6">Low temperature requirement protein A</fullName>
    </recommendedName>
</protein>
<keyword evidence="1" id="KW-1133">Transmembrane helix</keyword>
<dbReference type="EMBL" id="FOGK01000006">
    <property type="protein sequence ID" value="SER41791.1"/>
    <property type="molecule type" value="Genomic_DNA"/>
</dbReference>
<proteinExistence type="predicted"/>
<dbReference type="Proteomes" id="UP000051749">
    <property type="component" value="Unassembled WGS sequence"/>
</dbReference>
<organism evidence="2 4">
    <name type="scientific">Pediococcus ethanolidurans</name>
    <dbReference type="NCBI Taxonomy" id="319653"/>
    <lineage>
        <taxon>Bacteria</taxon>
        <taxon>Bacillati</taxon>
        <taxon>Bacillota</taxon>
        <taxon>Bacilli</taxon>
        <taxon>Lactobacillales</taxon>
        <taxon>Lactobacillaceae</taxon>
        <taxon>Pediococcus</taxon>
    </lineage>
</organism>
<evidence type="ECO:0000313" key="2">
    <source>
        <dbReference type="EMBL" id="KRN82780.1"/>
    </source>
</evidence>
<feature type="transmembrane region" description="Helical" evidence="1">
    <location>
        <begin position="64"/>
        <end position="83"/>
    </location>
</feature>
<comment type="caution">
    <text evidence="2">The sequence shown here is derived from an EMBL/GenBank/DDBJ whole genome shotgun (WGS) entry which is preliminary data.</text>
</comment>
<dbReference type="GeneID" id="76044679"/>
<keyword evidence="1" id="KW-0812">Transmembrane</keyword>
<evidence type="ECO:0000313" key="5">
    <source>
        <dbReference type="Proteomes" id="UP000182818"/>
    </source>
</evidence>
<reference evidence="2 4" key="1">
    <citation type="journal article" date="2015" name="Genome Announc.">
        <title>Expanding the biotechnology potential of lactobacilli through comparative genomics of 213 strains and associated genera.</title>
        <authorList>
            <person name="Sun Z."/>
            <person name="Harris H.M."/>
            <person name="McCann A."/>
            <person name="Guo C."/>
            <person name="Argimon S."/>
            <person name="Zhang W."/>
            <person name="Yang X."/>
            <person name="Jeffery I.B."/>
            <person name="Cooney J.C."/>
            <person name="Kagawa T.F."/>
            <person name="Liu W."/>
            <person name="Song Y."/>
            <person name="Salvetti E."/>
            <person name="Wrobel A."/>
            <person name="Rasinkangas P."/>
            <person name="Parkhill J."/>
            <person name="Rea M.C."/>
            <person name="O'Sullivan O."/>
            <person name="Ritari J."/>
            <person name="Douillard F.P."/>
            <person name="Paul Ross R."/>
            <person name="Yang R."/>
            <person name="Briner A.E."/>
            <person name="Felis G.E."/>
            <person name="de Vos W.M."/>
            <person name="Barrangou R."/>
            <person name="Klaenhammer T.R."/>
            <person name="Caufield P.W."/>
            <person name="Cui Y."/>
            <person name="Zhang H."/>
            <person name="O'Toole P.W."/>
        </authorList>
    </citation>
    <scope>NUCLEOTIDE SEQUENCE [LARGE SCALE GENOMIC DNA]</scope>
    <source>
        <strain evidence="2 4">DSM 22301</strain>
    </source>
</reference>
<dbReference type="PATRIC" id="fig|319653.3.peg.1995"/>
<name>A0A0R2K6H5_9LACO</name>
<keyword evidence="1" id="KW-0472">Membrane</keyword>
<sequence>MIVLGESLAGLIEHGEQIHHLADYGLLLLLLLSVIGMWSVYYTFMEQLRIEAKSYGPLSFFRGLHRFFIACLTLQSFFIAQLFEEPNRIFYSGYLIVTVLLLSILLVMLRLRLFNPQPLPWHSARLLLIGSLVLLFMLVLPLMLGLVIADLVLFTIGITGWRRNVV</sequence>
<keyword evidence="5" id="KW-1185">Reference proteome</keyword>
<feature type="transmembrane region" description="Helical" evidence="1">
    <location>
        <begin position="24"/>
        <end position="44"/>
    </location>
</feature>
<accession>A0A0R2K6H5</accession>
<feature type="transmembrane region" description="Helical" evidence="1">
    <location>
        <begin position="89"/>
        <end position="111"/>
    </location>
</feature>
<dbReference type="STRING" id="319653.SAMN04487973_10667"/>
<dbReference type="RefSeq" id="WP_057805769.1">
    <property type="nucleotide sequence ID" value="NZ_BJYP01000012.1"/>
</dbReference>
<evidence type="ECO:0000313" key="4">
    <source>
        <dbReference type="Proteomes" id="UP000051749"/>
    </source>
</evidence>
<gene>
    <name evidence="2" type="ORF">IV87_GL001957</name>
    <name evidence="3" type="ORF">SAMN04487973_10667</name>
</gene>
<reference evidence="3 5" key="2">
    <citation type="submission" date="2016-10" db="EMBL/GenBank/DDBJ databases">
        <authorList>
            <person name="Varghese N."/>
            <person name="Submissions S."/>
        </authorList>
    </citation>
    <scope>NUCLEOTIDE SEQUENCE [LARGE SCALE GENOMIC DNA]</scope>
    <source>
        <strain evidence="3 5">CGMCC 1.3889</strain>
    </source>
</reference>
<feature type="transmembrane region" description="Helical" evidence="1">
    <location>
        <begin position="132"/>
        <end position="158"/>
    </location>
</feature>
<dbReference type="EMBL" id="JQBY01000007">
    <property type="protein sequence ID" value="KRN82780.1"/>
    <property type="molecule type" value="Genomic_DNA"/>
</dbReference>
<dbReference type="AlphaFoldDB" id="A0A0R2K6H5"/>